<evidence type="ECO:0000256" key="1">
    <source>
        <dbReference type="SAM" id="MobiDB-lite"/>
    </source>
</evidence>
<organism evidence="3 5">
    <name type="scientific">Phytophthora fragariae</name>
    <dbReference type="NCBI Taxonomy" id="53985"/>
    <lineage>
        <taxon>Eukaryota</taxon>
        <taxon>Sar</taxon>
        <taxon>Stramenopiles</taxon>
        <taxon>Oomycota</taxon>
        <taxon>Peronosporomycetes</taxon>
        <taxon>Peronosporales</taxon>
        <taxon>Peronosporaceae</taxon>
        <taxon>Phytophthora</taxon>
    </lineage>
</organism>
<accession>A0A6A4CCA5</accession>
<proteinExistence type="predicted"/>
<evidence type="ECO:0000313" key="5">
    <source>
        <dbReference type="Proteomes" id="UP000437068"/>
    </source>
</evidence>
<sequence>MAGQHGAEPPDPGRRAGAADLDLELDGDHDVSHAAPDEQADMATSTQGDALARLQHQTPSLGPEDADRNKELSSSIMGAVAPWTGCTTAILSSPQPLTEAQARASKIVTATWNPLHKKRLVATMLRDWSSITSKSWADEDQRLRDVAMTPVDVKRGENIREMTADESQVLLPYGRGELELPHPPNFIKATMTPLHRAMLEDIHEVHFNATLTANLSPLVNLKHNANVPHVMLFKELYNANTDGHIRQEMMRCLQRDVKRFVYDGAHTLRLVFYSGRVAAIWERQTLRFQHVDRSGIETLQRYTYKMHRLRNDEDHESGCYEALSHGQARDYLFACWSLHVLPYFLVRHVSERHFYGVAHGEAFIKWRAEGDPEYAETVSSSYEWKDAVNYLRPEADAALESLNKLANLDSVNSVIIKRLPMRERLDIVCARLGLPTLDAVGYDDEEDLEETVAEEGRLLQEALGIDEYASGSQTSHDGTSMDISMPNRYPRSSSGEVVENAYFRLLRSPEGEEIAQDDYAQYKLFTAANDEAFGKWCSLYRTRLEIPTTRRRSNPRTIASWLLEHVGFSRTVGRDMADHERFDHGSRGTRFLLQLAQCCV</sequence>
<keyword evidence="4" id="KW-1185">Reference proteome</keyword>
<evidence type="ECO:0000313" key="4">
    <source>
        <dbReference type="Proteomes" id="UP000433483"/>
    </source>
</evidence>
<dbReference type="Proteomes" id="UP000437068">
    <property type="component" value="Unassembled WGS sequence"/>
</dbReference>
<comment type="caution">
    <text evidence="3">The sequence shown here is derived from an EMBL/GenBank/DDBJ whole genome shotgun (WGS) entry which is preliminary data.</text>
</comment>
<dbReference type="AlphaFoldDB" id="A0A6A4CCA5"/>
<feature type="compositionally biased region" description="Polar residues" evidence="1">
    <location>
        <begin position="470"/>
        <end position="482"/>
    </location>
</feature>
<protein>
    <submittedName>
        <fullName evidence="3">Uncharacterized protein</fullName>
    </submittedName>
</protein>
<gene>
    <name evidence="3" type="ORF">PF001_g20809</name>
    <name evidence="2" type="ORF">PF005_g21884</name>
</gene>
<dbReference type="OrthoDB" id="10422091at2759"/>
<dbReference type="EMBL" id="QXGE01001827">
    <property type="protein sequence ID" value="KAE9287818.1"/>
    <property type="molecule type" value="Genomic_DNA"/>
</dbReference>
<feature type="region of interest" description="Disordered" evidence="1">
    <location>
        <begin position="1"/>
        <end position="47"/>
    </location>
</feature>
<dbReference type="EMBL" id="QXGB01001906">
    <property type="protein sequence ID" value="KAE9183938.1"/>
    <property type="molecule type" value="Genomic_DNA"/>
</dbReference>
<name>A0A6A4CCA5_9STRA</name>
<reference evidence="4 5" key="1">
    <citation type="submission" date="2018-08" db="EMBL/GenBank/DDBJ databases">
        <title>Genomic investigation of the strawberry pathogen Phytophthora fragariae indicates pathogenicity is determined by transcriptional variation in three key races.</title>
        <authorList>
            <person name="Adams T.M."/>
            <person name="Armitage A.D."/>
            <person name="Sobczyk M.K."/>
            <person name="Bates H.J."/>
            <person name="Dunwell J.M."/>
            <person name="Nellist C.F."/>
            <person name="Harrison R.J."/>
        </authorList>
    </citation>
    <scope>NUCLEOTIDE SEQUENCE [LARGE SCALE GENOMIC DNA]</scope>
    <source>
        <strain evidence="3 5">A4</strain>
        <strain evidence="2 4">NOV-27</strain>
    </source>
</reference>
<feature type="region of interest" description="Disordered" evidence="1">
    <location>
        <begin position="469"/>
        <end position="493"/>
    </location>
</feature>
<feature type="compositionally biased region" description="Basic and acidic residues" evidence="1">
    <location>
        <begin position="26"/>
        <end position="36"/>
    </location>
</feature>
<evidence type="ECO:0000313" key="3">
    <source>
        <dbReference type="EMBL" id="KAE9287818.1"/>
    </source>
</evidence>
<evidence type="ECO:0000313" key="2">
    <source>
        <dbReference type="EMBL" id="KAE9183938.1"/>
    </source>
</evidence>
<dbReference type="Proteomes" id="UP000433483">
    <property type="component" value="Unassembled WGS sequence"/>
</dbReference>